<dbReference type="EMBL" id="AKCV02000020">
    <property type="protein sequence ID" value="TMS57728.1"/>
    <property type="molecule type" value="Genomic_DNA"/>
</dbReference>
<keyword evidence="2" id="KW-1185">Reference proteome</keyword>
<organism evidence="1 2">
    <name type="scientific">Imbroritus primus</name>
    <dbReference type="NCBI Taxonomy" id="3058603"/>
    <lineage>
        <taxon>Bacteria</taxon>
        <taxon>Pseudomonadati</taxon>
        <taxon>Pseudomonadota</taxon>
        <taxon>Betaproteobacteria</taxon>
        <taxon>Burkholderiales</taxon>
        <taxon>Burkholderiaceae</taxon>
        <taxon>Imbroritus</taxon>
    </lineage>
</organism>
<dbReference type="Proteomes" id="UP000004277">
    <property type="component" value="Unassembled WGS sequence"/>
</dbReference>
<name>A0ACD3SNL7_9BURK</name>
<gene>
    <name evidence="1" type="primary">treZ</name>
    <name evidence="1" type="ORF">MW7_011215</name>
</gene>
<accession>A0ACD3SNL7</accession>
<reference evidence="1" key="1">
    <citation type="submission" date="2019-05" db="EMBL/GenBank/DDBJ databases">
        <title>Revised genome assembly of Burkholderiaceae (previously Ralstonia) sp. PBA.</title>
        <authorList>
            <person name="Gan H.M."/>
        </authorList>
    </citation>
    <scope>NUCLEOTIDE SEQUENCE</scope>
    <source>
        <strain evidence="1">PBA</strain>
    </source>
</reference>
<protein>
    <submittedName>
        <fullName evidence="1">Malto-oligosyltrehalose trehalohydrolase</fullName>
    </submittedName>
</protein>
<sequence>MTRDWHFGPTRLKDGRVRFRLWAPEAAAPGLAVRLELLGMGPLAMTALEDGWYEVITPACPEARYWFRLGDGTTLPDPASRAQAGDVHSPSVVVDPQRYTWRHPGWRGRPWHEAVVYELHVGILGGFSAAAAQLPRLARLGITAVELMPVAEFPGARNWGYDGVLPFAPECSYGPPDALRALIDTAHGLGMMVLLDVVYNHFGPEGNVWPRLASCFFRADRPTPWGPAIDFRQPEVRRFFTENVLYWLEAFHLDGLRFDAVHAMEDAGWLHEVAKAVHEGPGRERHIHLIAENDNNDATLLRDGFTAQWNDDFHHALHVLLTGETHGYYGDYAGASGGMHPPIAHLARALAEGFAYQGEASAYRGVLRGTLSTGLPPTSFVSFLQNHDQIGNRAHGERLLQLADPRALRCAVALHCLAPQIPLLFMGEESGSKAPFRYFTDHPPALAEAVRAGRQREFAGMAGFADDAAADGAHATLPDPNAPDTFAAACPVFDDNDWATWYTRLLALRHTQLVPRLAGARTGTATVLSDLALQVSWPLGDGSTLSLWLNLGGEALAVTPVNEPGTLLFASQEPAYPALCDGRLDGYTLLACLRDAATVDTTHPLTGVRA</sequence>
<evidence type="ECO:0000313" key="1">
    <source>
        <dbReference type="EMBL" id="TMS57728.1"/>
    </source>
</evidence>
<proteinExistence type="predicted"/>
<comment type="caution">
    <text evidence="1">The sequence shown here is derived from an EMBL/GenBank/DDBJ whole genome shotgun (WGS) entry which is preliminary data.</text>
</comment>
<evidence type="ECO:0000313" key="2">
    <source>
        <dbReference type="Proteomes" id="UP000004277"/>
    </source>
</evidence>